<dbReference type="InterPro" id="IPR013783">
    <property type="entry name" value="Ig-like_fold"/>
</dbReference>
<name>A0A4Z2EN06_9TELE</name>
<dbReference type="Gene3D" id="2.60.40.10">
    <property type="entry name" value="Immunoglobulins"/>
    <property type="match status" value="1"/>
</dbReference>
<accession>A0A4Z2EN06</accession>
<comment type="caution">
    <text evidence="2">The sequence shown here is derived from an EMBL/GenBank/DDBJ whole genome shotgun (WGS) entry which is preliminary data.</text>
</comment>
<reference evidence="2 3" key="1">
    <citation type="submission" date="2019-03" db="EMBL/GenBank/DDBJ databases">
        <title>First draft genome of Liparis tanakae, snailfish: a comprehensive survey of snailfish specific genes.</title>
        <authorList>
            <person name="Kim W."/>
            <person name="Song I."/>
            <person name="Jeong J.-H."/>
            <person name="Kim D."/>
            <person name="Kim S."/>
            <person name="Ryu S."/>
            <person name="Song J.Y."/>
            <person name="Lee S.K."/>
        </authorList>
    </citation>
    <scope>NUCLEOTIDE SEQUENCE [LARGE SCALE GENOMIC DNA]</scope>
    <source>
        <tissue evidence="2">Muscle</tissue>
    </source>
</reference>
<gene>
    <name evidence="2" type="ORF">EYF80_059986</name>
</gene>
<feature type="chain" id="PRO_5021471942" evidence="1">
    <location>
        <begin position="40"/>
        <end position="158"/>
    </location>
</feature>
<protein>
    <submittedName>
        <fullName evidence="2">Uncharacterized protein</fullName>
    </submittedName>
</protein>
<feature type="signal peptide" evidence="1">
    <location>
        <begin position="1"/>
        <end position="39"/>
    </location>
</feature>
<dbReference type="AlphaFoldDB" id="A0A4Z2EN06"/>
<dbReference type="Proteomes" id="UP000314294">
    <property type="component" value="Unassembled WGS sequence"/>
</dbReference>
<sequence length="158" mass="16836">MGPRCGSLGTLCVSGAQTAHAAALWSCALLLGLLRLCACVEENCIVGIVGQPVSLPCVQPQMTTSVNVSVEWRRGEEVVLRSTWRGDGVLEEWSINRASTPPGAARSGDVSLQLPAVVPTERAERYRLLATSENRSAELCSVCLRTAGQTPRGGVYRL</sequence>
<evidence type="ECO:0000313" key="2">
    <source>
        <dbReference type="EMBL" id="TNN29864.1"/>
    </source>
</evidence>
<dbReference type="EMBL" id="SRLO01005114">
    <property type="protein sequence ID" value="TNN29864.1"/>
    <property type="molecule type" value="Genomic_DNA"/>
</dbReference>
<keyword evidence="1" id="KW-0732">Signal</keyword>
<proteinExistence type="predicted"/>
<evidence type="ECO:0000313" key="3">
    <source>
        <dbReference type="Proteomes" id="UP000314294"/>
    </source>
</evidence>
<dbReference type="OrthoDB" id="5857426at2759"/>
<evidence type="ECO:0000256" key="1">
    <source>
        <dbReference type="SAM" id="SignalP"/>
    </source>
</evidence>
<keyword evidence="3" id="KW-1185">Reference proteome</keyword>
<organism evidence="2 3">
    <name type="scientific">Liparis tanakae</name>
    <name type="common">Tanaka's snailfish</name>
    <dbReference type="NCBI Taxonomy" id="230148"/>
    <lineage>
        <taxon>Eukaryota</taxon>
        <taxon>Metazoa</taxon>
        <taxon>Chordata</taxon>
        <taxon>Craniata</taxon>
        <taxon>Vertebrata</taxon>
        <taxon>Euteleostomi</taxon>
        <taxon>Actinopterygii</taxon>
        <taxon>Neopterygii</taxon>
        <taxon>Teleostei</taxon>
        <taxon>Neoteleostei</taxon>
        <taxon>Acanthomorphata</taxon>
        <taxon>Eupercaria</taxon>
        <taxon>Perciformes</taxon>
        <taxon>Cottioidei</taxon>
        <taxon>Cottales</taxon>
        <taxon>Liparidae</taxon>
        <taxon>Liparis</taxon>
    </lineage>
</organism>